<feature type="region of interest" description="Disordered" evidence="1">
    <location>
        <begin position="67"/>
        <end position="88"/>
    </location>
</feature>
<evidence type="ECO:0000256" key="1">
    <source>
        <dbReference type="SAM" id="MobiDB-lite"/>
    </source>
</evidence>
<dbReference type="RefSeq" id="WP_199111952.1">
    <property type="nucleotide sequence ID" value="NZ_JAELVQ010000001.1"/>
</dbReference>
<gene>
    <name evidence="2" type="ORF">JF259_00375</name>
</gene>
<comment type="caution">
    <text evidence="2">The sequence shown here is derived from an EMBL/GenBank/DDBJ whole genome shotgun (WGS) entry which is preliminary data.</text>
</comment>
<protein>
    <submittedName>
        <fullName evidence="2">Uncharacterized protein</fullName>
    </submittedName>
</protein>
<name>A0A8J7J8Z9_9FLAO</name>
<evidence type="ECO:0000313" key="2">
    <source>
        <dbReference type="EMBL" id="MBJ6366529.1"/>
    </source>
</evidence>
<dbReference type="Proteomes" id="UP000610931">
    <property type="component" value="Unassembled WGS sequence"/>
</dbReference>
<organism evidence="2 3">
    <name type="scientific">Snuella sedimenti</name>
    <dbReference type="NCBI Taxonomy" id="2798802"/>
    <lineage>
        <taxon>Bacteria</taxon>
        <taxon>Pseudomonadati</taxon>
        <taxon>Bacteroidota</taxon>
        <taxon>Flavobacteriia</taxon>
        <taxon>Flavobacteriales</taxon>
        <taxon>Flavobacteriaceae</taxon>
        <taxon>Snuella</taxon>
    </lineage>
</organism>
<dbReference type="AlphaFoldDB" id="A0A8J7J8Z9"/>
<evidence type="ECO:0000313" key="3">
    <source>
        <dbReference type="Proteomes" id="UP000610931"/>
    </source>
</evidence>
<keyword evidence="3" id="KW-1185">Reference proteome</keyword>
<accession>A0A8J7J8Z9</accession>
<reference evidence="2" key="1">
    <citation type="submission" date="2020-12" db="EMBL/GenBank/DDBJ databases">
        <title>Snuella sp. nov., isolated from sediment in Incheon.</title>
        <authorList>
            <person name="Kim W."/>
        </authorList>
    </citation>
    <scope>NUCLEOTIDE SEQUENCE</scope>
    <source>
        <strain evidence="2">CAU 1569</strain>
    </source>
</reference>
<proteinExistence type="predicted"/>
<dbReference type="EMBL" id="JAELVQ010000001">
    <property type="protein sequence ID" value="MBJ6366529.1"/>
    <property type="molecule type" value="Genomic_DNA"/>
</dbReference>
<sequence>MAKQRVVVEFDTGNLTQEQLDGMKNDLLKSVLEDAISPGDLTSWHIKASHDKTSHIKGKIDVDGHISPGDMSIPITNGGGGSPLPGFDPRVKLEDINLDRLNNLEELKNSIDSIE</sequence>